<proteinExistence type="predicted"/>
<feature type="transmembrane region" description="Helical" evidence="6">
    <location>
        <begin position="157"/>
        <end position="176"/>
    </location>
</feature>
<sequence>MPFDVMPWLEFAAWVLGALIAAVAIAALVAVIVRSLAKRRGWDERHIGRVRRPFRVLLFLVGLWIAVGVAFPSRDLIVPLDTTLRLLVIGASGWLGAGIVSFAFESVLGRWRTDVADNRVARRVRTQVLILRRVVVVIIAIVTLGAMLLTFPEVRAVGTSLLASAGVASIVAGLAAQSVLANMFAGVQLAFSDAIRVDDVVVVEGEWGTIEEITLTYVVVHIWDDRRLVLPSTYFTSTPFENWTRRNSELLGSVEFDLDWRVAPSAMREELDRILARTDLWDGRVKVLQVTDAVGGFVRIRVLVTAKDAPTLFDLRCFVREELIEWMHEHAGSALPRQRVQLVEQEHRPQRRDAVSEHNGLFSGSIEAQQRASDFTTAIPLPDLDDEPESDLAERARGRGDS</sequence>
<protein>
    <submittedName>
        <fullName evidence="8">Small-conductance mechanosensitive channel</fullName>
    </submittedName>
</protein>
<evidence type="ECO:0000256" key="6">
    <source>
        <dbReference type="SAM" id="Phobius"/>
    </source>
</evidence>
<feature type="transmembrane region" description="Helical" evidence="6">
    <location>
        <begin position="54"/>
        <end position="72"/>
    </location>
</feature>
<dbReference type="Gene3D" id="1.10.287.1260">
    <property type="match status" value="1"/>
</dbReference>
<dbReference type="InterPro" id="IPR010920">
    <property type="entry name" value="LSM_dom_sf"/>
</dbReference>
<evidence type="ECO:0000313" key="9">
    <source>
        <dbReference type="Proteomes" id="UP000228758"/>
    </source>
</evidence>
<accession>A0A2M9CNM0</accession>
<keyword evidence="2 6" id="KW-0812">Transmembrane</keyword>
<dbReference type="Pfam" id="PF00924">
    <property type="entry name" value="MS_channel_2nd"/>
    <property type="match status" value="1"/>
</dbReference>
<evidence type="ECO:0000256" key="5">
    <source>
        <dbReference type="SAM" id="MobiDB-lite"/>
    </source>
</evidence>
<feature type="transmembrane region" description="Helical" evidence="6">
    <location>
        <begin position="12"/>
        <end position="33"/>
    </location>
</feature>
<gene>
    <name evidence="8" type="ORF">CLV46_3097</name>
</gene>
<dbReference type="InterPro" id="IPR023408">
    <property type="entry name" value="MscS_beta-dom_sf"/>
</dbReference>
<dbReference type="Gene3D" id="2.30.30.60">
    <property type="match status" value="1"/>
</dbReference>
<dbReference type="GO" id="GO:0016020">
    <property type="term" value="C:membrane"/>
    <property type="evidence" value="ECO:0007669"/>
    <property type="project" value="UniProtKB-SubCell"/>
</dbReference>
<evidence type="ECO:0000256" key="2">
    <source>
        <dbReference type="ARBA" id="ARBA00022692"/>
    </source>
</evidence>
<feature type="transmembrane region" description="Helical" evidence="6">
    <location>
        <begin position="129"/>
        <end position="151"/>
    </location>
</feature>
<evidence type="ECO:0000313" key="8">
    <source>
        <dbReference type="EMBL" id="PJJ73505.1"/>
    </source>
</evidence>
<keyword evidence="3 6" id="KW-1133">Transmembrane helix</keyword>
<reference evidence="8 9" key="1">
    <citation type="submission" date="2017-11" db="EMBL/GenBank/DDBJ databases">
        <title>Genomic Encyclopedia of Archaeal and Bacterial Type Strains, Phase II (KMG-II): From Individual Species to Whole Genera.</title>
        <authorList>
            <person name="Goeker M."/>
        </authorList>
    </citation>
    <scope>NUCLEOTIDE SEQUENCE [LARGE SCALE GENOMIC DNA]</scope>
    <source>
        <strain evidence="8 9">DSM 27393</strain>
    </source>
</reference>
<comment type="subcellular location">
    <subcellularLocation>
        <location evidence="1">Membrane</location>
    </subcellularLocation>
</comment>
<dbReference type="EMBL" id="PGFF01000001">
    <property type="protein sequence ID" value="PJJ73505.1"/>
    <property type="molecule type" value="Genomic_DNA"/>
</dbReference>
<evidence type="ECO:0000256" key="4">
    <source>
        <dbReference type="ARBA" id="ARBA00023136"/>
    </source>
</evidence>
<dbReference type="Proteomes" id="UP000228758">
    <property type="component" value="Unassembled WGS sequence"/>
</dbReference>
<feature type="region of interest" description="Disordered" evidence="5">
    <location>
        <begin position="376"/>
        <end position="402"/>
    </location>
</feature>
<name>A0A2M9CNM0_9MICO</name>
<feature type="transmembrane region" description="Helical" evidence="6">
    <location>
        <begin position="84"/>
        <end position="108"/>
    </location>
</feature>
<dbReference type="PANTHER" id="PTHR30566">
    <property type="entry name" value="YNAI-RELATED MECHANOSENSITIVE ION CHANNEL"/>
    <property type="match status" value="1"/>
</dbReference>
<dbReference type="PANTHER" id="PTHR30566:SF25">
    <property type="entry name" value="INNER MEMBRANE PROTEIN"/>
    <property type="match status" value="1"/>
</dbReference>
<keyword evidence="9" id="KW-1185">Reference proteome</keyword>
<evidence type="ECO:0000256" key="1">
    <source>
        <dbReference type="ARBA" id="ARBA00004370"/>
    </source>
</evidence>
<evidence type="ECO:0000256" key="3">
    <source>
        <dbReference type="ARBA" id="ARBA00022989"/>
    </source>
</evidence>
<dbReference type="GO" id="GO:0055085">
    <property type="term" value="P:transmembrane transport"/>
    <property type="evidence" value="ECO:0007669"/>
    <property type="project" value="InterPro"/>
</dbReference>
<dbReference type="InterPro" id="IPR006685">
    <property type="entry name" value="MscS_channel_2nd"/>
</dbReference>
<keyword evidence="4 6" id="KW-0472">Membrane</keyword>
<feature type="compositionally biased region" description="Basic and acidic residues" evidence="5">
    <location>
        <begin position="392"/>
        <end position="402"/>
    </location>
</feature>
<dbReference type="AlphaFoldDB" id="A0A2M9CNM0"/>
<evidence type="ECO:0000259" key="7">
    <source>
        <dbReference type="Pfam" id="PF00924"/>
    </source>
</evidence>
<comment type="caution">
    <text evidence="8">The sequence shown here is derived from an EMBL/GenBank/DDBJ whole genome shotgun (WGS) entry which is preliminary data.</text>
</comment>
<organism evidence="8 9">
    <name type="scientific">Diaminobutyricimonas aerilata</name>
    <dbReference type="NCBI Taxonomy" id="1162967"/>
    <lineage>
        <taxon>Bacteria</taxon>
        <taxon>Bacillati</taxon>
        <taxon>Actinomycetota</taxon>
        <taxon>Actinomycetes</taxon>
        <taxon>Micrococcales</taxon>
        <taxon>Microbacteriaceae</taxon>
        <taxon>Diaminobutyricimonas</taxon>
    </lineage>
</organism>
<dbReference type="SUPFAM" id="SSF50182">
    <property type="entry name" value="Sm-like ribonucleoproteins"/>
    <property type="match status" value="1"/>
</dbReference>
<feature type="domain" description="Mechanosensitive ion channel MscS" evidence="7">
    <location>
        <begin position="179"/>
        <end position="245"/>
    </location>
</feature>